<reference evidence="6 7" key="1">
    <citation type="submission" date="2019-08" db="EMBL/GenBank/DDBJ databases">
        <title>Pelomicrobium methylotrophicum gen. nov., sp. nov. a moderately thermophilic, facultatively anaerobic, lithoautotrophic and methylotrophic bacterium isolated from a terrestrial mud volcano.</title>
        <authorList>
            <person name="Slobodkina G.B."/>
            <person name="Merkel A.Y."/>
            <person name="Slobodkin A.I."/>
        </authorList>
    </citation>
    <scope>NUCLEOTIDE SEQUENCE [LARGE SCALE GENOMIC DNA]</scope>
    <source>
        <strain evidence="6 7">SM250</strain>
    </source>
</reference>
<dbReference type="InParanoid" id="A0A5C7EK78"/>
<keyword evidence="3 6" id="KW-0067">ATP-binding</keyword>
<sequence>MAESLAVLRNVEKNYPTANGAVVALSKITLEISRHDYLCLMGPSGSGKTTLLNILGGIDQPNAGEVFLDGQRIDKLSEQELLPIRRRKVAYVFQEARLMPSLTALENVLLPSAFAGGDDKQTQERALALLRKVGLEKRAHHLAHQLSGGEAQRVCIARALLNRPLLILADEPTGNLDHATRLEIVRLLENIYEEGGTVVMVTHDPELGRRARRRIVIHDGRIQEEASDLFA</sequence>
<comment type="similarity">
    <text evidence="4">Belongs to the ABC transporter superfamily. Macrolide exporter (TC 3.A.1.122) family.</text>
</comment>
<evidence type="ECO:0000256" key="3">
    <source>
        <dbReference type="ARBA" id="ARBA00022840"/>
    </source>
</evidence>
<dbReference type="CDD" id="cd03255">
    <property type="entry name" value="ABC_MJ0796_LolCDE_FtsE"/>
    <property type="match status" value="1"/>
</dbReference>
<dbReference type="Proteomes" id="UP000321201">
    <property type="component" value="Unassembled WGS sequence"/>
</dbReference>
<dbReference type="InterPro" id="IPR017911">
    <property type="entry name" value="MacB-like_ATP-bd"/>
</dbReference>
<protein>
    <submittedName>
        <fullName evidence="6">ABC transporter ATP-binding protein</fullName>
    </submittedName>
</protein>
<feature type="domain" description="ABC transporter" evidence="5">
    <location>
        <begin position="6"/>
        <end position="231"/>
    </location>
</feature>
<evidence type="ECO:0000259" key="5">
    <source>
        <dbReference type="PROSITE" id="PS50893"/>
    </source>
</evidence>
<dbReference type="GO" id="GO:0022857">
    <property type="term" value="F:transmembrane transporter activity"/>
    <property type="evidence" value="ECO:0007669"/>
    <property type="project" value="UniProtKB-ARBA"/>
</dbReference>
<name>A0A5C7EK78_9PROT</name>
<dbReference type="SMART" id="SM00382">
    <property type="entry name" value="AAA"/>
    <property type="match status" value="1"/>
</dbReference>
<dbReference type="FunFam" id="3.40.50.300:FF:000032">
    <property type="entry name" value="Export ABC transporter ATP-binding protein"/>
    <property type="match status" value="1"/>
</dbReference>
<keyword evidence="1" id="KW-0813">Transport</keyword>
<dbReference type="SUPFAM" id="SSF52540">
    <property type="entry name" value="P-loop containing nucleoside triphosphate hydrolases"/>
    <property type="match status" value="1"/>
</dbReference>
<keyword evidence="2" id="KW-0547">Nucleotide-binding</keyword>
<dbReference type="GO" id="GO:0098796">
    <property type="term" value="C:membrane protein complex"/>
    <property type="evidence" value="ECO:0007669"/>
    <property type="project" value="UniProtKB-ARBA"/>
</dbReference>
<evidence type="ECO:0000256" key="1">
    <source>
        <dbReference type="ARBA" id="ARBA00022448"/>
    </source>
</evidence>
<dbReference type="PROSITE" id="PS50893">
    <property type="entry name" value="ABC_TRANSPORTER_2"/>
    <property type="match status" value="1"/>
</dbReference>
<dbReference type="PANTHER" id="PTHR24220">
    <property type="entry name" value="IMPORT ATP-BINDING PROTEIN"/>
    <property type="match status" value="1"/>
</dbReference>
<dbReference type="InterPro" id="IPR003439">
    <property type="entry name" value="ABC_transporter-like_ATP-bd"/>
</dbReference>
<organism evidence="6 7">
    <name type="scientific">Pelomicrobium methylotrophicum</name>
    <dbReference type="NCBI Taxonomy" id="2602750"/>
    <lineage>
        <taxon>Bacteria</taxon>
        <taxon>Pseudomonadati</taxon>
        <taxon>Pseudomonadota</taxon>
        <taxon>Hydrogenophilia</taxon>
        <taxon>Hydrogenophilia incertae sedis</taxon>
        <taxon>Pelomicrobium</taxon>
    </lineage>
</organism>
<dbReference type="GO" id="GO:0005524">
    <property type="term" value="F:ATP binding"/>
    <property type="evidence" value="ECO:0007669"/>
    <property type="project" value="UniProtKB-KW"/>
</dbReference>
<dbReference type="InterPro" id="IPR027417">
    <property type="entry name" value="P-loop_NTPase"/>
</dbReference>
<evidence type="ECO:0000313" key="6">
    <source>
        <dbReference type="EMBL" id="TXF11433.1"/>
    </source>
</evidence>
<dbReference type="Pfam" id="PF00005">
    <property type="entry name" value="ABC_tran"/>
    <property type="match status" value="1"/>
</dbReference>
<dbReference type="OrthoDB" id="9766351at2"/>
<comment type="caution">
    <text evidence="6">The sequence shown here is derived from an EMBL/GenBank/DDBJ whole genome shotgun (WGS) entry which is preliminary data.</text>
</comment>
<evidence type="ECO:0000256" key="4">
    <source>
        <dbReference type="ARBA" id="ARBA00038388"/>
    </source>
</evidence>
<evidence type="ECO:0000313" key="7">
    <source>
        <dbReference type="Proteomes" id="UP000321201"/>
    </source>
</evidence>
<keyword evidence="7" id="KW-1185">Reference proteome</keyword>
<dbReference type="InterPro" id="IPR015854">
    <property type="entry name" value="ABC_transpr_LolD-like"/>
</dbReference>
<dbReference type="GO" id="GO:0005886">
    <property type="term" value="C:plasma membrane"/>
    <property type="evidence" value="ECO:0007669"/>
    <property type="project" value="TreeGrafter"/>
</dbReference>
<proteinExistence type="inferred from homology"/>
<accession>A0A5C7EK78</accession>
<dbReference type="PROSITE" id="PS00211">
    <property type="entry name" value="ABC_TRANSPORTER_1"/>
    <property type="match status" value="1"/>
</dbReference>
<dbReference type="EMBL" id="VPFL01000013">
    <property type="protein sequence ID" value="TXF11433.1"/>
    <property type="molecule type" value="Genomic_DNA"/>
</dbReference>
<dbReference type="AlphaFoldDB" id="A0A5C7EK78"/>
<dbReference type="InterPro" id="IPR003593">
    <property type="entry name" value="AAA+_ATPase"/>
</dbReference>
<dbReference type="RefSeq" id="WP_147800062.1">
    <property type="nucleotide sequence ID" value="NZ_VPFL01000013.1"/>
</dbReference>
<dbReference type="Gene3D" id="3.40.50.300">
    <property type="entry name" value="P-loop containing nucleotide triphosphate hydrolases"/>
    <property type="match status" value="1"/>
</dbReference>
<evidence type="ECO:0000256" key="2">
    <source>
        <dbReference type="ARBA" id="ARBA00022741"/>
    </source>
</evidence>
<gene>
    <name evidence="6" type="ORF">FR698_10000</name>
</gene>
<dbReference type="GO" id="GO:0016887">
    <property type="term" value="F:ATP hydrolysis activity"/>
    <property type="evidence" value="ECO:0007669"/>
    <property type="project" value="InterPro"/>
</dbReference>
<dbReference type="InterPro" id="IPR017871">
    <property type="entry name" value="ABC_transporter-like_CS"/>
</dbReference>